<dbReference type="PANTHER" id="PTHR33164">
    <property type="entry name" value="TRANSCRIPTIONAL REGULATOR, MARR FAMILY"/>
    <property type="match status" value="1"/>
</dbReference>
<name>A0A0S3PXT9_9BRAD</name>
<dbReference type="PROSITE" id="PS50995">
    <property type="entry name" value="HTH_MARR_2"/>
    <property type="match status" value="1"/>
</dbReference>
<dbReference type="InterPro" id="IPR036388">
    <property type="entry name" value="WH-like_DNA-bd_sf"/>
</dbReference>
<dbReference type="PANTHER" id="PTHR33164:SF104">
    <property type="entry name" value="TRANSCRIPTIONAL REGULATORY PROTEIN"/>
    <property type="match status" value="1"/>
</dbReference>
<dbReference type="GO" id="GO:0003700">
    <property type="term" value="F:DNA-binding transcription factor activity"/>
    <property type="evidence" value="ECO:0007669"/>
    <property type="project" value="InterPro"/>
</dbReference>
<evidence type="ECO:0000259" key="1">
    <source>
        <dbReference type="PROSITE" id="PS50995"/>
    </source>
</evidence>
<proteinExistence type="predicted"/>
<dbReference type="InterPro" id="IPR036390">
    <property type="entry name" value="WH_DNA-bd_sf"/>
</dbReference>
<evidence type="ECO:0000313" key="4">
    <source>
        <dbReference type="Proteomes" id="UP000236884"/>
    </source>
</evidence>
<dbReference type="GO" id="GO:0006950">
    <property type="term" value="P:response to stress"/>
    <property type="evidence" value="ECO:0007669"/>
    <property type="project" value="TreeGrafter"/>
</dbReference>
<dbReference type="Pfam" id="PF12802">
    <property type="entry name" value="MarR_2"/>
    <property type="match status" value="1"/>
</dbReference>
<protein>
    <submittedName>
        <fullName evidence="3">MarR family protein</fullName>
    </submittedName>
</protein>
<dbReference type="SMART" id="SM00347">
    <property type="entry name" value="HTH_MARR"/>
    <property type="match status" value="1"/>
</dbReference>
<accession>A0A0S3PXT9</accession>
<organism evidence="3 4">
    <name type="scientific">Variibacter gotjawalensis</name>
    <dbReference type="NCBI Taxonomy" id="1333996"/>
    <lineage>
        <taxon>Bacteria</taxon>
        <taxon>Pseudomonadati</taxon>
        <taxon>Pseudomonadota</taxon>
        <taxon>Alphaproteobacteria</taxon>
        <taxon>Hyphomicrobiales</taxon>
        <taxon>Nitrobacteraceae</taxon>
        <taxon>Variibacter</taxon>
    </lineage>
</organism>
<feature type="domain" description="HTH marR-type" evidence="1">
    <location>
        <begin position="3"/>
        <end position="140"/>
    </location>
</feature>
<evidence type="ECO:0000259" key="2">
    <source>
        <dbReference type="PROSITE" id="PS51186"/>
    </source>
</evidence>
<dbReference type="Proteomes" id="UP000236884">
    <property type="component" value="Chromosome"/>
</dbReference>
<evidence type="ECO:0000313" key="3">
    <source>
        <dbReference type="EMBL" id="BAT60769.1"/>
    </source>
</evidence>
<dbReference type="Pfam" id="PF00583">
    <property type="entry name" value="Acetyltransf_1"/>
    <property type="match status" value="1"/>
</dbReference>
<reference evidence="3 4" key="1">
    <citation type="submission" date="2015-08" db="EMBL/GenBank/DDBJ databases">
        <title>Investigation of the bacterial diversity of lava forest soil.</title>
        <authorList>
            <person name="Lee J.S."/>
        </authorList>
    </citation>
    <scope>NUCLEOTIDE SEQUENCE [LARGE SCALE GENOMIC DNA]</scope>
    <source>
        <strain evidence="3 4">GJW-30</strain>
    </source>
</reference>
<dbReference type="GO" id="GO:0016747">
    <property type="term" value="F:acyltransferase activity, transferring groups other than amino-acyl groups"/>
    <property type="evidence" value="ECO:0007669"/>
    <property type="project" value="InterPro"/>
</dbReference>
<dbReference type="PROSITE" id="PS51186">
    <property type="entry name" value="GNAT"/>
    <property type="match status" value="1"/>
</dbReference>
<dbReference type="InterPro" id="IPR000835">
    <property type="entry name" value="HTH_MarR-typ"/>
</dbReference>
<dbReference type="SUPFAM" id="SSF55729">
    <property type="entry name" value="Acyl-CoA N-acyltransferases (Nat)"/>
    <property type="match status" value="1"/>
</dbReference>
<dbReference type="Gene3D" id="1.10.10.10">
    <property type="entry name" value="Winged helix-like DNA-binding domain superfamily/Winged helix DNA-binding domain"/>
    <property type="match status" value="1"/>
</dbReference>
<dbReference type="AlphaFoldDB" id="A0A0S3PXT9"/>
<dbReference type="PRINTS" id="PR00598">
    <property type="entry name" value="HTHMARR"/>
</dbReference>
<keyword evidence="4" id="KW-1185">Reference proteome</keyword>
<dbReference type="SUPFAM" id="SSF46785">
    <property type="entry name" value="Winged helix' DNA-binding domain"/>
    <property type="match status" value="1"/>
</dbReference>
<dbReference type="RefSeq" id="WP_096357278.1">
    <property type="nucleotide sequence ID" value="NZ_AP014946.1"/>
</dbReference>
<gene>
    <name evidence="3" type="ORF">GJW-30_1_03319</name>
</gene>
<dbReference type="Gene3D" id="3.40.630.30">
    <property type="match status" value="1"/>
</dbReference>
<dbReference type="KEGG" id="vgo:GJW-30_1_03319"/>
<sequence length="306" mass="33465">MQAHEVVKDVREASRRLVRELGFMRPTLAETELSPSGVHALIEIGGSDALSPSELSKRLGLEKSSVSRLVARLVERGEVSMRVDKADGRGKVLTLTREGRATLAAIDRFANRRVSGALAKVTNPAAVRDSLAGYARALAGERQMSSVAIEAGYRPGIVGRCTTMHARYYAREHGLGAQFETNVAAEFAEFVGRLGNPANECWSAIVNGEVVGTIVMDDDDMGPDFMRLRWFVIDDGARGLGIGHKLLGAALAHADRLKRPVRLRTFRGLDSARHLYEQTGFRLIAEKPKSLWGSEVMDQLFERPAA</sequence>
<feature type="domain" description="N-acetyltransferase" evidence="2">
    <location>
        <begin position="157"/>
        <end position="302"/>
    </location>
</feature>
<dbReference type="InterPro" id="IPR000182">
    <property type="entry name" value="GNAT_dom"/>
</dbReference>
<dbReference type="CDD" id="cd04301">
    <property type="entry name" value="NAT_SF"/>
    <property type="match status" value="1"/>
</dbReference>
<dbReference type="InterPro" id="IPR016181">
    <property type="entry name" value="Acyl_CoA_acyltransferase"/>
</dbReference>
<dbReference type="EMBL" id="AP014946">
    <property type="protein sequence ID" value="BAT60769.1"/>
    <property type="molecule type" value="Genomic_DNA"/>
</dbReference>
<dbReference type="OrthoDB" id="273614at2"/>
<dbReference type="InterPro" id="IPR039422">
    <property type="entry name" value="MarR/SlyA-like"/>
</dbReference>